<dbReference type="InterPro" id="IPR012999">
    <property type="entry name" value="Pyr_OxRdtase_I_AS"/>
</dbReference>
<accession>A0A170PU05</accession>
<gene>
    <name evidence="12" type="ORF">MGWOODY_Hyp739</name>
</gene>
<keyword evidence="8" id="KW-0676">Redox-active center</keyword>
<feature type="domain" description="FAD/NAD(P)-binding" evidence="11">
    <location>
        <begin position="42"/>
        <end position="357"/>
    </location>
</feature>
<keyword evidence="6 12" id="KW-0560">Oxidoreductase</keyword>
<evidence type="ECO:0000259" key="11">
    <source>
        <dbReference type="Pfam" id="PF07992"/>
    </source>
</evidence>
<dbReference type="EMBL" id="CZQD01000038">
    <property type="protein sequence ID" value="CUS57136.1"/>
    <property type="molecule type" value="Genomic_DNA"/>
</dbReference>
<dbReference type="SUPFAM" id="SSF55424">
    <property type="entry name" value="FAD/NAD-linked reductases, dimerisation (C-terminal) domain"/>
    <property type="match status" value="1"/>
</dbReference>
<dbReference type="PANTHER" id="PTHR43014:SF2">
    <property type="entry name" value="MERCURIC REDUCTASE"/>
    <property type="match status" value="1"/>
</dbReference>
<feature type="domain" description="Pyridine nucleotide-disulphide oxidoreductase dimerisation" evidence="10">
    <location>
        <begin position="378"/>
        <end position="485"/>
    </location>
</feature>
<evidence type="ECO:0000256" key="7">
    <source>
        <dbReference type="ARBA" id="ARBA00023157"/>
    </source>
</evidence>
<evidence type="ECO:0000256" key="4">
    <source>
        <dbReference type="ARBA" id="ARBA00022827"/>
    </source>
</evidence>
<evidence type="ECO:0000256" key="2">
    <source>
        <dbReference type="ARBA" id="ARBA00007532"/>
    </source>
</evidence>
<dbReference type="InterPro" id="IPR023753">
    <property type="entry name" value="FAD/NAD-binding_dom"/>
</dbReference>
<dbReference type="InterPro" id="IPR016156">
    <property type="entry name" value="FAD/NAD-linked_Rdtase_dimer_sf"/>
</dbReference>
<proteinExistence type="inferred from homology"/>
<protein>
    <submittedName>
        <fullName evidence="12">Mercuric ion reductase</fullName>
        <ecNumber evidence="12">1.16.1.1</ecNumber>
    </submittedName>
</protein>
<dbReference type="InterPro" id="IPR036188">
    <property type="entry name" value="FAD/NAD-bd_sf"/>
</dbReference>
<dbReference type="FunFam" id="3.30.390.30:FF:000001">
    <property type="entry name" value="Dihydrolipoyl dehydrogenase"/>
    <property type="match status" value="1"/>
</dbReference>
<dbReference type="Pfam" id="PF02852">
    <property type="entry name" value="Pyr_redox_dim"/>
    <property type="match status" value="1"/>
</dbReference>
<reference evidence="12" key="1">
    <citation type="submission" date="2015-10" db="EMBL/GenBank/DDBJ databases">
        <authorList>
            <person name="Gilbert D.G."/>
        </authorList>
    </citation>
    <scope>NUCLEOTIDE SEQUENCE</scope>
</reference>
<feature type="region of interest" description="Disordered" evidence="9">
    <location>
        <begin position="1"/>
        <end position="34"/>
    </location>
</feature>
<dbReference type="PIRSF" id="PIRSF000350">
    <property type="entry name" value="Mercury_reductase_MerA"/>
    <property type="match status" value="1"/>
</dbReference>
<comment type="similarity">
    <text evidence="2">Belongs to the class-I pyridine nucleotide-disulfide oxidoreductase family.</text>
</comment>
<dbReference type="InterPro" id="IPR004099">
    <property type="entry name" value="Pyr_nucl-diS_OxRdtase_dimer"/>
</dbReference>
<dbReference type="PROSITE" id="PS00076">
    <property type="entry name" value="PYRIDINE_REDOX_1"/>
    <property type="match status" value="1"/>
</dbReference>
<dbReference type="PRINTS" id="PR00411">
    <property type="entry name" value="PNDRDTASEI"/>
</dbReference>
<dbReference type="SUPFAM" id="SSF51905">
    <property type="entry name" value="FAD/NAD(P)-binding domain"/>
    <property type="match status" value="1"/>
</dbReference>
<name>A0A170PU05_9ZZZZ</name>
<dbReference type="AlphaFoldDB" id="A0A170PU05"/>
<organism evidence="12">
    <name type="scientific">hydrothermal vent metagenome</name>
    <dbReference type="NCBI Taxonomy" id="652676"/>
    <lineage>
        <taxon>unclassified sequences</taxon>
        <taxon>metagenomes</taxon>
        <taxon>ecological metagenomes</taxon>
    </lineage>
</organism>
<evidence type="ECO:0000313" key="12">
    <source>
        <dbReference type="EMBL" id="CUS57136.1"/>
    </source>
</evidence>
<dbReference type="GO" id="GO:0016152">
    <property type="term" value="F:mercury (II) reductase (NADP+) activity"/>
    <property type="evidence" value="ECO:0007669"/>
    <property type="project" value="UniProtKB-EC"/>
</dbReference>
<dbReference type="Gene3D" id="3.30.390.30">
    <property type="match status" value="1"/>
</dbReference>
<comment type="cofactor">
    <cofactor evidence="1">
        <name>FAD</name>
        <dbReference type="ChEBI" id="CHEBI:57692"/>
    </cofactor>
</comment>
<dbReference type="PANTHER" id="PTHR43014">
    <property type="entry name" value="MERCURIC REDUCTASE"/>
    <property type="match status" value="1"/>
</dbReference>
<evidence type="ECO:0000256" key="5">
    <source>
        <dbReference type="ARBA" id="ARBA00022857"/>
    </source>
</evidence>
<keyword evidence="5" id="KW-0521">NADP</keyword>
<dbReference type="GO" id="GO:0003955">
    <property type="term" value="F:NAD(P)H dehydrogenase (quinone) activity"/>
    <property type="evidence" value="ECO:0007669"/>
    <property type="project" value="TreeGrafter"/>
</dbReference>
<dbReference type="GO" id="GO:0050660">
    <property type="term" value="F:flavin adenine dinucleotide binding"/>
    <property type="evidence" value="ECO:0007669"/>
    <property type="project" value="TreeGrafter"/>
</dbReference>
<dbReference type="PRINTS" id="PR00368">
    <property type="entry name" value="FADPNR"/>
</dbReference>
<dbReference type="InterPro" id="IPR001100">
    <property type="entry name" value="Pyr_nuc-diS_OxRdtase"/>
</dbReference>
<evidence type="ECO:0000256" key="9">
    <source>
        <dbReference type="SAM" id="MobiDB-lite"/>
    </source>
</evidence>
<evidence type="ECO:0000256" key="1">
    <source>
        <dbReference type="ARBA" id="ARBA00001974"/>
    </source>
</evidence>
<evidence type="ECO:0000256" key="8">
    <source>
        <dbReference type="ARBA" id="ARBA00023284"/>
    </source>
</evidence>
<keyword evidence="4" id="KW-0274">FAD</keyword>
<sequence length="510" mass="54174">MSDNADQNARAPLAGSADPDKVATSPAPHSPGAAPMREMKADLVVIGAGSAGLSAAAGAAQFGLSVVLYEKGEMGGDCLNSGCVPSKALLSAAKAAAQVREAGKFGIETTPPRIDWEKVKLHVRTSIATIAPVDSQERFEGLGCTVIREHAKFASPDTVISPTTRVKARRIIIATGSRAFIPPIEGLANTPYLTNETIFDLPDFPEHLVILGGGPIGMEMAQAFVRLGAKVTVIEMGKALGRSDRAHAEIAIEALRAEGVTLLEGYKATKVEQDGKTIRVHTEPKDGEAWTVEGSHLLVAVGRQTVFDGMDLDKGDVDHDRKGIIVGDNLRSASNRRVWALGDAAGREQFTHIAGWHASVFARRAFFKQRTKADSLPVPAVTYTSPEVAQLGLTEAEAREKHGDDITTPSFQFEESDRAIAEADTDGEVKLIVRKGKLLGASIVGKEAGDLLQLVSVAMSNGLGVKELTNFISPYPTRAEGVKRAANAHYADVVFGKSAKRLVGLLQRIP</sequence>
<dbReference type="Gene3D" id="3.50.50.60">
    <property type="entry name" value="FAD/NAD(P)-binding domain"/>
    <property type="match status" value="2"/>
</dbReference>
<keyword evidence="3" id="KW-0285">Flavoprotein</keyword>
<evidence type="ECO:0000259" key="10">
    <source>
        <dbReference type="Pfam" id="PF02852"/>
    </source>
</evidence>
<dbReference type="Pfam" id="PF07992">
    <property type="entry name" value="Pyr_redox_2"/>
    <property type="match status" value="1"/>
</dbReference>
<dbReference type="GO" id="GO:0016668">
    <property type="term" value="F:oxidoreductase activity, acting on a sulfur group of donors, NAD(P) as acceptor"/>
    <property type="evidence" value="ECO:0007669"/>
    <property type="project" value="InterPro"/>
</dbReference>
<dbReference type="EC" id="1.16.1.1" evidence="12"/>
<keyword evidence="7" id="KW-1015">Disulfide bond</keyword>
<evidence type="ECO:0000256" key="3">
    <source>
        <dbReference type="ARBA" id="ARBA00022630"/>
    </source>
</evidence>
<evidence type="ECO:0000256" key="6">
    <source>
        <dbReference type="ARBA" id="ARBA00023002"/>
    </source>
</evidence>